<dbReference type="EMBL" id="JBBWWR010000016">
    <property type="protein sequence ID" value="KAK8947569.1"/>
    <property type="molecule type" value="Genomic_DNA"/>
</dbReference>
<feature type="chain" id="PRO_5045948684" evidence="1">
    <location>
        <begin position="29"/>
        <end position="80"/>
    </location>
</feature>
<dbReference type="PANTHER" id="PTHR36726">
    <property type="entry name" value="CLAVATA3/ESR (CLE)-RELATED PROTEIN 45"/>
    <property type="match status" value="1"/>
</dbReference>
<evidence type="ECO:0000313" key="3">
    <source>
        <dbReference type="Proteomes" id="UP001412067"/>
    </source>
</evidence>
<gene>
    <name evidence="2" type="ORF">KSP40_PGU016521</name>
</gene>
<sequence length="80" mass="8954">MVCSHLRKLLAFVFLLCLLAFLPEKVDGARDIEAPSNLKEVEVVGVNSRKGSEALSSSFDLNRTSKRRVRRGSDPIHNRC</sequence>
<dbReference type="PANTHER" id="PTHR36726:SF4">
    <property type="entry name" value="CLAVATA3_ESR (CLE)-RELATED PROTEIN 45"/>
    <property type="match status" value="1"/>
</dbReference>
<evidence type="ECO:0000256" key="1">
    <source>
        <dbReference type="SAM" id="SignalP"/>
    </source>
</evidence>
<organism evidence="2 3">
    <name type="scientific">Platanthera guangdongensis</name>
    <dbReference type="NCBI Taxonomy" id="2320717"/>
    <lineage>
        <taxon>Eukaryota</taxon>
        <taxon>Viridiplantae</taxon>
        <taxon>Streptophyta</taxon>
        <taxon>Embryophyta</taxon>
        <taxon>Tracheophyta</taxon>
        <taxon>Spermatophyta</taxon>
        <taxon>Magnoliopsida</taxon>
        <taxon>Liliopsida</taxon>
        <taxon>Asparagales</taxon>
        <taxon>Orchidaceae</taxon>
        <taxon>Orchidoideae</taxon>
        <taxon>Orchideae</taxon>
        <taxon>Orchidinae</taxon>
        <taxon>Platanthera</taxon>
    </lineage>
</organism>
<keyword evidence="1" id="KW-0732">Signal</keyword>
<evidence type="ECO:0000313" key="2">
    <source>
        <dbReference type="EMBL" id="KAK8947569.1"/>
    </source>
</evidence>
<keyword evidence="3" id="KW-1185">Reference proteome</keyword>
<reference evidence="2 3" key="1">
    <citation type="journal article" date="2022" name="Nat. Plants">
        <title>Genomes of leafy and leafless Platanthera orchids illuminate the evolution of mycoheterotrophy.</title>
        <authorList>
            <person name="Li M.H."/>
            <person name="Liu K.W."/>
            <person name="Li Z."/>
            <person name="Lu H.C."/>
            <person name="Ye Q.L."/>
            <person name="Zhang D."/>
            <person name="Wang J.Y."/>
            <person name="Li Y.F."/>
            <person name="Zhong Z.M."/>
            <person name="Liu X."/>
            <person name="Yu X."/>
            <person name="Liu D.K."/>
            <person name="Tu X.D."/>
            <person name="Liu B."/>
            <person name="Hao Y."/>
            <person name="Liao X.Y."/>
            <person name="Jiang Y.T."/>
            <person name="Sun W.H."/>
            <person name="Chen J."/>
            <person name="Chen Y.Q."/>
            <person name="Ai Y."/>
            <person name="Zhai J.W."/>
            <person name="Wu S.S."/>
            <person name="Zhou Z."/>
            <person name="Hsiao Y.Y."/>
            <person name="Wu W.L."/>
            <person name="Chen Y.Y."/>
            <person name="Lin Y.F."/>
            <person name="Hsu J.L."/>
            <person name="Li C.Y."/>
            <person name="Wang Z.W."/>
            <person name="Zhao X."/>
            <person name="Zhong W.Y."/>
            <person name="Ma X.K."/>
            <person name="Ma L."/>
            <person name="Huang J."/>
            <person name="Chen G.Z."/>
            <person name="Huang M.Z."/>
            <person name="Huang L."/>
            <person name="Peng D.H."/>
            <person name="Luo Y.B."/>
            <person name="Zou S.Q."/>
            <person name="Chen S.P."/>
            <person name="Lan S."/>
            <person name="Tsai W.C."/>
            <person name="Van de Peer Y."/>
            <person name="Liu Z.J."/>
        </authorList>
    </citation>
    <scope>NUCLEOTIDE SEQUENCE [LARGE SCALE GENOMIC DNA]</scope>
    <source>
        <strain evidence="2">Lor288</strain>
    </source>
</reference>
<dbReference type="InterPro" id="IPR038821">
    <property type="entry name" value="CLE45-like"/>
</dbReference>
<feature type="signal peptide" evidence="1">
    <location>
        <begin position="1"/>
        <end position="28"/>
    </location>
</feature>
<accession>A0ABR2LQY5</accession>
<comment type="caution">
    <text evidence="2">The sequence shown here is derived from an EMBL/GenBank/DDBJ whole genome shotgun (WGS) entry which is preliminary data.</text>
</comment>
<dbReference type="Proteomes" id="UP001412067">
    <property type="component" value="Unassembled WGS sequence"/>
</dbReference>
<proteinExistence type="predicted"/>
<name>A0ABR2LQY5_9ASPA</name>
<protein>
    <submittedName>
        <fullName evidence="2">Uncharacterized protein</fullName>
    </submittedName>
</protein>